<dbReference type="GO" id="GO:0015940">
    <property type="term" value="P:pantothenate biosynthetic process"/>
    <property type="evidence" value="ECO:0007669"/>
    <property type="project" value="UniProtKB-UniPathway"/>
</dbReference>
<keyword evidence="8" id="KW-1185">Reference proteome</keyword>
<protein>
    <recommendedName>
        <fullName evidence="4">2-dehydropantoate 2-reductase</fullName>
        <ecNumber evidence="4">1.1.1.169</ecNumber>
    </recommendedName>
    <alternativeName>
        <fullName evidence="4">Ketopantoate reductase</fullName>
    </alternativeName>
</protein>
<evidence type="ECO:0000256" key="3">
    <source>
        <dbReference type="ARBA" id="ARBA00023002"/>
    </source>
</evidence>
<reference evidence="7 8" key="1">
    <citation type="submission" date="2018-03" db="EMBL/GenBank/DDBJ databases">
        <title>Genomic Encyclopedia of Archaeal and Bacterial Type Strains, Phase II (KMG-II): from individual species to whole genera.</title>
        <authorList>
            <person name="Goeker M."/>
        </authorList>
    </citation>
    <scope>NUCLEOTIDE SEQUENCE [LARGE SCALE GENOMIC DNA]</scope>
    <source>
        <strain evidence="7 8">DSM 100065</strain>
    </source>
</reference>
<dbReference type="Proteomes" id="UP000237752">
    <property type="component" value="Unassembled WGS sequence"/>
</dbReference>
<sequence length="307" mass="32367">MKIAVVGTGAMGSTYAGLLSAAGHEVWAIDTWVEHIDAINRDGLRVEGASGDRVARLSASTSTGDPGVCDLVIIATKADGVTAAARSIDPLLGPESVVLTIQNGLGSAERIVEAIGPERVLVGIAGGFGASIRTPGHAHHTGWETVRIGELAGAVSPRLRAVVDVWRNAGFPAEVAENVHRMIWEKFICNVGFSGICTLTGLKMGEVTDNPDAWEVGAGCAREAWEVARALEVGVRFDDPVAHVREYGRAIAEARPSMALDHLAGKRSEVDVLNGAVPVQARKVGLRAPYNEVVSALVRQRETQFAT</sequence>
<keyword evidence="2 4" id="KW-0521">NADP</keyword>
<dbReference type="InterPro" id="IPR008927">
    <property type="entry name" value="6-PGluconate_DH-like_C_sf"/>
</dbReference>
<accession>A0A2T1A6Z5</accession>
<dbReference type="InterPro" id="IPR013752">
    <property type="entry name" value="KPA_reductase"/>
</dbReference>
<dbReference type="InterPro" id="IPR051402">
    <property type="entry name" value="KPR-Related"/>
</dbReference>
<dbReference type="EMBL" id="PVUE01000001">
    <property type="protein sequence ID" value="PRZ44382.1"/>
    <property type="molecule type" value="Genomic_DNA"/>
</dbReference>
<name>A0A2T1A6Z5_9ACTN</name>
<dbReference type="InterPro" id="IPR013332">
    <property type="entry name" value="KPR_N"/>
</dbReference>
<evidence type="ECO:0000259" key="5">
    <source>
        <dbReference type="Pfam" id="PF02558"/>
    </source>
</evidence>
<comment type="function">
    <text evidence="4">Catalyzes the NADPH-dependent reduction of ketopantoate into pantoic acid.</text>
</comment>
<evidence type="ECO:0000313" key="7">
    <source>
        <dbReference type="EMBL" id="PRZ44382.1"/>
    </source>
</evidence>
<dbReference type="RefSeq" id="WP_106347402.1">
    <property type="nucleotide sequence ID" value="NZ_PVUE01000001.1"/>
</dbReference>
<dbReference type="EC" id="1.1.1.169" evidence="4"/>
<dbReference type="InterPro" id="IPR003710">
    <property type="entry name" value="ApbA"/>
</dbReference>
<keyword evidence="4" id="KW-0566">Pantothenate biosynthesis</keyword>
<evidence type="ECO:0000259" key="6">
    <source>
        <dbReference type="Pfam" id="PF08546"/>
    </source>
</evidence>
<dbReference type="Gene3D" id="1.10.1040.10">
    <property type="entry name" value="N-(1-d-carboxylethyl)-l-norvaline Dehydrogenase, domain 2"/>
    <property type="match status" value="1"/>
</dbReference>
<dbReference type="Pfam" id="PF02558">
    <property type="entry name" value="ApbA"/>
    <property type="match status" value="1"/>
</dbReference>
<organism evidence="7 8">
    <name type="scientific">Antricoccus suffuscus</name>
    <dbReference type="NCBI Taxonomy" id="1629062"/>
    <lineage>
        <taxon>Bacteria</taxon>
        <taxon>Bacillati</taxon>
        <taxon>Actinomycetota</taxon>
        <taxon>Actinomycetes</taxon>
        <taxon>Geodermatophilales</taxon>
        <taxon>Antricoccaceae</taxon>
        <taxon>Antricoccus</taxon>
    </lineage>
</organism>
<proteinExistence type="inferred from homology"/>
<comment type="caution">
    <text evidence="7">The sequence shown here is derived from an EMBL/GenBank/DDBJ whole genome shotgun (WGS) entry which is preliminary data.</text>
</comment>
<dbReference type="Pfam" id="PF08546">
    <property type="entry name" value="ApbA_C"/>
    <property type="match status" value="1"/>
</dbReference>
<gene>
    <name evidence="7" type="ORF">CLV47_101508</name>
</gene>
<evidence type="ECO:0000256" key="4">
    <source>
        <dbReference type="RuleBase" id="RU362068"/>
    </source>
</evidence>
<evidence type="ECO:0000313" key="8">
    <source>
        <dbReference type="Proteomes" id="UP000237752"/>
    </source>
</evidence>
<comment type="similarity">
    <text evidence="1 4">Belongs to the ketopantoate reductase family.</text>
</comment>
<dbReference type="NCBIfam" id="TIGR00745">
    <property type="entry name" value="apbA_panE"/>
    <property type="match status" value="1"/>
</dbReference>
<dbReference type="InterPro" id="IPR036291">
    <property type="entry name" value="NAD(P)-bd_dom_sf"/>
</dbReference>
<dbReference type="SUPFAM" id="SSF51735">
    <property type="entry name" value="NAD(P)-binding Rossmann-fold domains"/>
    <property type="match status" value="1"/>
</dbReference>
<dbReference type="Gene3D" id="3.40.50.720">
    <property type="entry name" value="NAD(P)-binding Rossmann-like Domain"/>
    <property type="match status" value="1"/>
</dbReference>
<dbReference type="OrthoDB" id="9796561at2"/>
<dbReference type="InterPro" id="IPR013328">
    <property type="entry name" value="6PGD_dom2"/>
</dbReference>
<dbReference type="PANTHER" id="PTHR21708">
    <property type="entry name" value="PROBABLE 2-DEHYDROPANTOATE 2-REDUCTASE"/>
    <property type="match status" value="1"/>
</dbReference>
<evidence type="ECO:0000256" key="2">
    <source>
        <dbReference type="ARBA" id="ARBA00022857"/>
    </source>
</evidence>
<feature type="domain" description="Ketopantoate reductase N-terminal" evidence="5">
    <location>
        <begin position="3"/>
        <end position="152"/>
    </location>
</feature>
<dbReference type="AlphaFoldDB" id="A0A2T1A6Z5"/>
<dbReference type="GO" id="GO:0008677">
    <property type="term" value="F:2-dehydropantoate 2-reductase activity"/>
    <property type="evidence" value="ECO:0007669"/>
    <property type="project" value="UniProtKB-EC"/>
</dbReference>
<dbReference type="SUPFAM" id="SSF48179">
    <property type="entry name" value="6-phosphogluconate dehydrogenase C-terminal domain-like"/>
    <property type="match status" value="1"/>
</dbReference>
<dbReference type="PANTHER" id="PTHR21708:SF26">
    <property type="entry name" value="2-DEHYDROPANTOATE 2-REDUCTASE"/>
    <property type="match status" value="1"/>
</dbReference>
<dbReference type="UniPathway" id="UPA00028">
    <property type="reaction ID" value="UER00004"/>
</dbReference>
<keyword evidence="3 4" id="KW-0560">Oxidoreductase</keyword>
<feature type="domain" description="Ketopantoate reductase C-terminal" evidence="6">
    <location>
        <begin position="178"/>
        <end position="302"/>
    </location>
</feature>
<evidence type="ECO:0000256" key="1">
    <source>
        <dbReference type="ARBA" id="ARBA00007870"/>
    </source>
</evidence>
<comment type="catalytic activity">
    <reaction evidence="4">
        <text>(R)-pantoate + NADP(+) = 2-dehydropantoate + NADPH + H(+)</text>
        <dbReference type="Rhea" id="RHEA:16233"/>
        <dbReference type="ChEBI" id="CHEBI:11561"/>
        <dbReference type="ChEBI" id="CHEBI:15378"/>
        <dbReference type="ChEBI" id="CHEBI:15980"/>
        <dbReference type="ChEBI" id="CHEBI:57783"/>
        <dbReference type="ChEBI" id="CHEBI:58349"/>
        <dbReference type="EC" id="1.1.1.169"/>
    </reaction>
</comment>
<dbReference type="GO" id="GO:0005737">
    <property type="term" value="C:cytoplasm"/>
    <property type="evidence" value="ECO:0007669"/>
    <property type="project" value="TreeGrafter"/>
</dbReference>
<comment type="pathway">
    <text evidence="4">Cofactor biosynthesis; (R)-pantothenate biosynthesis; (R)-pantoate from 3-methyl-2-oxobutanoate: step 2/2.</text>
</comment>